<organism evidence="3 4">
    <name type="scientific">Persicobacter psychrovividus</name>
    <dbReference type="NCBI Taxonomy" id="387638"/>
    <lineage>
        <taxon>Bacteria</taxon>
        <taxon>Pseudomonadati</taxon>
        <taxon>Bacteroidota</taxon>
        <taxon>Cytophagia</taxon>
        <taxon>Cytophagales</taxon>
        <taxon>Persicobacteraceae</taxon>
        <taxon>Persicobacter</taxon>
    </lineage>
</organism>
<keyword evidence="1" id="KW-0812">Transmembrane</keyword>
<evidence type="ECO:0000259" key="2">
    <source>
        <dbReference type="Pfam" id="PF19762"/>
    </source>
</evidence>
<dbReference type="InterPro" id="IPR046216">
    <property type="entry name" value="DUF6249"/>
</dbReference>
<feature type="domain" description="DUF6249" evidence="2">
    <location>
        <begin position="9"/>
        <end position="120"/>
    </location>
</feature>
<keyword evidence="1" id="KW-1133">Transmembrane helix</keyword>
<dbReference type="Proteomes" id="UP001354989">
    <property type="component" value="Chromosome"/>
</dbReference>
<keyword evidence="1" id="KW-0472">Membrane</keyword>
<feature type="transmembrane region" description="Helical" evidence="1">
    <location>
        <begin position="66"/>
        <end position="86"/>
    </location>
</feature>
<name>A0ABN6L4Z9_9BACT</name>
<accession>A0ABN6L4Z9</accession>
<evidence type="ECO:0000313" key="4">
    <source>
        <dbReference type="Proteomes" id="UP001354989"/>
    </source>
</evidence>
<evidence type="ECO:0000256" key="1">
    <source>
        <dbReference type="SAM" id="Phobius"/>
    </source>
</evidence>
<feature type="transmembrane region" description="Helical" evidence="1">
    <location>
        <begin position="98"/>
        <end position="118"/>
    </location>
</feature>
<protein>
    <recommendedName>
        <fullName evidence="2">DUF6249 domain-containing protein</fullName>
    </recommendedName>
</protein>
<keyword evidence="4" id="KW-1185">Reference proteome</keyword>
<dbReference type="Pfam" id="PF19762">
    <property type="entry name" value="DUF6249"/>
    <property type="match status" value="1"/>
</dbReference>
<gene>
    <name evidence="3" type="ORF">PEPS_04580</name>
</gene>
<reference evidence="3 4" key="1">
    <citation type="submission" date="2021-12" db="EMBL/GenBank/DDBJ databases">
        <title>Genome sequencing of bacteria with rrn-lacking chromosome and rrn-plasmid.</title>
        <authorList>
            <person name="Anda M."/>
            <person name="Iwasaki W."/>
        </authorList>
    </citation>
    <scope>NUCLEOTIDE SEQUENCE [LARGE SCALE GENOMIC DNA]</scope>
    <source>
        <strain evidence="3 4">NBRC 101262</strain>
    </source>
</reference>
<dbReference type="EMBL" id="AP025292">
    <property type="protein sequence ID" value="BDC98177.1"/>
    <property type="molecule type" value="Genomic_DNA"/>
</dbReference>
<feature type="transmembrane region" description="Helical" evidence="1">
    <location>
        <begin position="6"/>
        <end position="25"/>
    </location>
</feature>
<proteinExistence type="predicted"/>
<sequence>MNHIVEMVVPLGAFIMIFSVIYVVVTARNRERLAMIEKGMRPGNDLGSENVVGTSMKSSGTKSLRFGLLAMGAGIGLLLGILFQNWLEVAMNIRNGAAGVFIMLFIFVGLSQVLYYFIERKLIEKEEEKQKDRAVEVLD</sequence>
<evidence type="ECO:0000313" key="3">
    <source>
        <dbReference type="EMBL" id="BDC98177.1"/>
    </source>
</evidence>
<dbReference type="RefSeq" id="WP_332919627.1">
    <property type="nucleotide sequence ID" value="NZ_AP025292.1"/>
</dbReference>